<dbReference type="Pfam" id="PF01052">
    <property type="entry name" value="FliMN_C"/>
    <property type="match status" value="1"/>
</dbReference>
<protein>
    <recommendedName>
        <fullName evidence="1">Flagellar motor switch protein FliN-like C-terminal domain-containing protein</fullName>
    </recommendedName>
</protein>
<feature type="domain" description="Flagellar motor switch protein FliN-like C-terminal" evidence="1">
    <location>
        <begin position="235"/>
        <end position="292"/>
    </location>
</feature>
<dbReference type="AlphaFoldDB" id="A0A829YNA6"/>
<dbReference type="SUPFAM" id="SSF101801">
    <property type="entry name" value="Surface presentation of antigens (SPOA)"/>
    <property type="match status" value="1"/>
</dbReference>
<sequence>MDVAAMTSKQPNVRAHTVIDPRTMGRPVHLLGGFANQLRDDFADFLRARINRRYKASFQIDAISFVAAPADSQRWLSYGVDDGRIHFAIERPLLLCLLRYRYGSVMPETSAATDSVAPPSAATIDEPETATEERLATMLGQQLIELAVRRIESVQRASVETPAPVTFAEASLQGASDGEWLLRLTLSETRCNVGGDLLLKISAVWMNRLLQALAPNRERSRQKQMTATKPFPARLQLTLQARLLEKEVSLGTLLDLRLGDVLPISVGDADVLIGDSRLFTASVAEHHGKLCLTTLADVD</sequence>
<dbReference type="InterPro" id="IPR001543">
    <property type="entry name" value="FliN-like_C"/>
</dbReference>
<reference evidence="3" key="1">
    <citation type="submission" date="2020-01" db="EMBL/GenBank/DDBJ databases">
        <title>'Steroidobacter agaridevorans' sp. nov., agar-degrading bacteria isolated from rhizosphere soils.</title>
        <authorList>
            <person name="Ikenaga M."/>
            <person name="Kataoka M."/>
            <person name="Murouchi A."/>
            <person name="Katsuragi S."/>
            <person name="Sakai M."/>
        </authorList>
    </citation>
    <scope>NUCLEOTIDE SEQUENCE [LARGE SCALE GENOMIC DNA]</scope>
    <source>
        <strain evidence="3">YU21-B</strain>
    </source>
</reference>
<dbReference type="InterPro" id="IPR036429">
    <property type="entry name" value="SpoA-like_sf"/>
</dbReference>
<proteinExistence type="predicted"/>
<gene>
    <name evidence="2" type="ORF">GCM10011487_64010</name>
</gene>
<accession>A0A829YNA6</accession>
<evidence type="ECO:0000313" key="3">
    <source>
        <dbReference type="Proteomes" id="UP000445000"/>
    </source>
</evidence>
<evidence type="ECO:0000313" key="2">
    <source>
        <dbReference type="EMBL" id="GFE84401.1"/>
    </source>
</evidence>
<comment type="caution">
    <text evidence="2">The sequence shown here is derived from an EMBL/GenBank/DDBJ whole genome shotgun (WGS) entry which is preliminary data.</text>
</comment>
<dbReference type="Proteomes" id="UP000445000">
    <property type="component" value="Unassembled WGS sequence"/>
</dbReference>
<evidence type="ECO:0000259" key="1">
    <source>
        <dbReference type="Pfam" id="PF01052"/>
    </source>
</evidence>
<keyword evidence="3" id="KW-1185">Reference proteome</keyword>
<organism evidence="2 3">
    <name type="scientific">Steroidobacter agaridevorans</name>
    <dbReference type="NCBI Taxonomy" id="2695856"/>
    <lineage>
        <taxon>Bacteria</taxon>
        <taxon>Pseudomonadati</taxon>
        <taxon>Pseudomonadota</taxon>
        <taxon>Gammaproteobacteria</taxon>
        <taxon>Steroidobacterales</taxon>
        <taxon>Steroidobacteraceae</taxon>
        <taxon>Steroidobacter</taxon>
    </lineage>
</organism>
<name>A0A829YNA6_9GAMM</name>
<dbReference type="EMBL" id="BLJN01000008">
    <property type="protein sequence ID" value="GFE84401.1"/>
    <property type="molecule type" value="Genomic_DNA"/>
</dbReference>